<dbReference type="EMBL" id="LT629708">
    <property type="protein sequence ID" value="SDP66585.1"/>
    <property type="molecule type" value="Genomic_DNA"/>
</dbReference>
<reference evidence="2 4" key="2">
    <citation type="submission" date="2016-10" db="EMBL/GenBank/DDBJ databases">
        <authorList>
            <person name="Varghese N."/>
            <person name="Submissions S."/>
        </authorList>
    </citation>
    <scope>NUCLEOTIDE SEQUENCE [LARGE SCALE GENOMIC DNA]</scope>
    <source>
        <strain evidence="2 4">BS2774</strain>
    </source>
</reference>
<protein>
    <submittedName>
        <fullName evidence="1">Uncharacterized protein</fullName>
    </submittedName>
</protein>
<evidence type="ECO:0000313" key="1">
    <source>
        <dbReference type="EMBL" id="OIN06285.1"/>
    </source>
</evidence>
<dbReference type="AlphaFoldDB" id="A0A1H0UKJ0"/>
<evidence type="ECO:0000313" key="2">
    <source>
        <dbReference type="EMBL" id="SDP66585.1"/>
    </source>
</evidence>
<dbReference type="RefSeq" id="WP_071491032.1">
    <property type="nucleotide sequence ID" value="NZ_CP089519.1"/>
</dbReference>
<dbReference type="Proteomes" id="UP000182654">
    <property type="component" value="Chromosome I"/>
</dbReference>
<accession>A0A1H0UKJ0</accession>
<gene>
    <name evidence="1" type="ORF">BFN10_19395</name>
    <name evidence="2" type="ORF">SAMN04490184_4295</name>
</gene>
<dbReference type="EMBL" id="MDGK01000052">
    <property type="protein sequence ID" value="OIN06285.1"/>
    <property type="molecule type" value="Genomic_DNA"/>
</dbReference>
<name>A0A1H0UKJ0_9PSED</name>
<evidence type="ECO:0000313" key="4">
    <source>
        <dbReference type="Proteomes" id="UP000182654"/>
    </source>
</evidence>
<reference evidence="1 3" key="1">
    <citation type="submission" date="2016-08" db="EMBL/GenBank/DDBJ databases">
        <title>Draft genome sequence of the type strain of Pseudomonas extremorientalis LMG 19695T isolated from drinking water reservoir.</title>
        <authorList>
            <person name="Tambong J.T."/>
        </authorList>
    </citation>
    <scope>NUCLEOTIDE SEQUENCE [LARGE SCALE GENOMIC DNA]</scope>
    <source>
        <strain evidence="1 3">LMG 19695</strain>
    </source>
</reference>
<dbReference type="Proteomes" id="UP000181686">
    <property type="component" value="Unassembled WGS sequence"/>
</dbReference>
<evidence type="ECO:0000313" key="3">
    <source>
        <dbReference type="Proteomes" id="UP000181686"/>
    </source>
</evidence>
<keyword evidence="4" id="KW-1185">Reference proteome</keyword>
<organism evidence="1 3">
    <name type="scientific">Pseudomonas extremorientalis</name>
    <dbReference type="NCBI Taxonomy" id="169669"/>
    <lineage>
        <taxon>Bacteria</taxon>
        <taxon>Pseudomonadati</taxon>
        <taxon>Pseudomonadota</taxon>
        <taxon>Gammaproteobacteria</taxon>
        <taxon>Pseudomonadales</taxon>
        <taxon>Pseudomonadaceae</taxon>
        <taxon>Pseudomonas</taxon>
    </lineage>
</organism>
<proteinExistence type="predicted"/>
<sequence length="120" mass="13391">MLSKTEWGAQPQMRLQKNEATTLVDNSIDSHFFASALIGENRSPPSTPAIGTYFLAEQSVFLKSKNEKFSRGLKDLAQSKHSIKSVEVPMALVESKERLTVSVKIIKHCISMVEKTINLQ</sequence>